<dbReference type="Pfam" id="PF05032">
    <property type="entry name" value="Spo12"/>
    <property type="match status" value="1"/>
</dbReference>
<gene>
    <name evidence="2" type="ORF">LPJ61_002168</name>
</gene>
<protein>
    <submittedName>
        <fullName evidence="2">Uncharacterized protein</fullName>
    </submittedName>
</protein>
<feature type="region of interest" description="Disordered" evidence="1">
    <location>
        <begin position="1"/>
        <end position="89"/>
    </location>
</feature>
<dbReference type="OrthoDB" id="5546202at2759"/>
<dbReference type="AlphaFoldDB" id="A0A9W8CYX4"/>
<organism evidence="2 3">
    <name type="scientific">Coemansia biformis</name>
    <dbReference type="NCBI Taxonomy" id="1286918"/>
    <lineage>
        <taxon>Eukaryota</taxon>
        <taxon>Fungi</taxon>
        <taxon>Fungi incertae sedis</taxon>
        <taxon>Zoopagomycota</taxon>
        <taxon>Kickxellomycotina</taxon>
        <taxon>Kickxellomycetes</taxon>
        <taxon>Kickxellales</taxon>
        <taxon>Kickxellaceae</taxon>
        <taxon>Coemansia</taxon>
    </lineage>
</organism>
<evidence type="ECO:0000313" key="2">
    <source>
        <dbReference type="EMBL" id="KAJ1732182.1"/>
    </source>
</evidence>
<evidence type="ECO:0000256" key="1">
    <source>
        <dbReference type="SAM" id="MobiDB-lite"/>
    </source>
</evidence>
<dbReference type="Proteomes" id="UP001143981">
    <property type="component" value="Unassembled WGS sequence"/>
</dbReference>
<feature type="compositionally biased region" description="Polar residues" evidence="1">
    <location>
        <begin position="1"/>
        <end position="29"/>
    </location>
</feature>
<dbReference type="EMBL" id="JANBOI010000250">
    <property type="protein sequence ID" value="KAJ1732182.1"/>
    <property type="molecule type" value="Genomic_DNA"/>
</dbReference>
<proteinExistence type="predicted"/>
<accession>A0A9W8CYX4</accession>
<dbReference type="InterPro" id="IPR007727">
    <property type="entry name" value="Spo12"/>
</dbReference>
<name>A0A9W8CYX4_9FUNG</name>
<comment type="caution">
    <text evidence="2">The sequence shown here is derived from an EMBL/GenBank/DDBJ whole genome shotgun (WGS) entry which is preliminary data.</text>
</comment>
<feature type="compositionally biased region" description="Polar residues" evidence="1">
    <location>
        <begin position="61"/>
        <end position="75"/>
    </location>
</feature>
<sequence length="111" mass="11821">MSTTAVRTAQPTPAASEQPMEQSTKQPTEQPAARNPAQRALEGQPGARPRRVPQHVRAALSSPTDGIQSPASKAVNSLRRKAHPKVLPKPQVLGSLFEAMKPAAADRSGRE</sequence>
<keyword evidence="3" id="KW-1185">Reference proteome</keyword>
<evidence type="ECO:0000313" key="3">
    <source>
        <dbReference type="Proteomes" id="UP001143981"/>
    </source>
</evidence>
<reference evidence="2" key="1">
    <citation type="submission" date="2022-07" db="EMBL/GenBank/DDBJ databases">
        <title>Phylogenomic reconstructions and comparative analyses of Kickxellomycotina fungi.</title>
        <authorList>
            <person name="Reynolds N.K."/>
            <person name="Stajich J.E."/>
            <person name="Barry K."/>
            <person name="Grigoriev I.V."/>
            <person name="Crous P."/>
            <person name="Smith M.E."/>
        </authorList>
    </citation>
    <scope>NUCLEOTIDE SEQUENCE</scope>
    <source>
        <strain evidence="2">BCRC 34381</strain>
    </source>
</reference>